<evidence type="ECO:0000313" key="2">
    <source>
        <dbReference type="Proteomes" id="UP000281738"/>
    </source>
</evidence>
<dbReference type="RefSeq" id="WP_123391357.1">
    <property type="nucleotide sequence ID" value="NZ_RKHO01000001.1"/>
</dbReference>
<comment type="caution">
    <text evidence="1">The sequence shown here is derived from an EMBL/GenBank/DDBJ whole genome shotgun (WGS) entry which is preliminary data.</text>
</comment>
<reference evidence="1 2" key="1">
    <citation type="submission" date="2018-11" db="EMBL/GenBank/DDBJ databases">
        <title>Sequencing the genomes of 1000 actinobacteria strains.</title>
        <authorList>
            <person name="Klenk H.-P."/>
        </authorList>
    </citation>
    <scope>NUCLEOTIDE SEQUENCE [LARGE SCALE GENOMIC DNA]</scope>
    <source>
        <strain evidence="1 2">DSM 12652</strain>
    </source>
</reference>
<sequence>MTHIPGPSWNVQDYIDHLVSRVQVTNPPLPPAFRPFPKADLSAYIHVMDLYCRQVAAAVATEPAAKEKP</sequence>
<dbReference type="AlphaFoldDB" id="A0A3N2CWF1"/>
<protein>
    <submittedName>
        <fullName evidence="1">Uncharacterized protein</fullName>
    </submittedName>
</protein>
<accession>A0A3N2CWF1</accession>
<organism evidence="1 2">
    <name type="scientific">Nocardioides aurantiacus</name>
    <dbReference type="NCBI Taxonomy" id="86796"/>
    <lineage>
        <taxon>Bacteria</taxon>
        <taxon>Bacillati</taxon>
        <taxon>Actinomycetota</taxon>
        <taxon>Actinomycetes</taxon>
        <taxon>Propionibacteriales</taxon>
        <taxon>Nocardioidaceae</taxon>
        <taxon>Nocardioides</taxon>
    </lineage>
</organism>
<evidence type="ECO:0000313" key="1">
    <source>
        <dbReference type="EMBL" id="ROR91748.1"/>
    </source>
</evidence>
<keyword evidence="2" id="KW-1185">Reference proteome</keyword>
<gene>
    <name evidence="1" type="ORF">EDD33_2623</name>
</gene>
<dbReference type="EMBL" id="RKHO01000001">
    <property type="protein sequence ID" value="ROR91748.1"/>
    <property type="molecule type" value="Genomic_DNA"/>
</dbReference>
<name>A0A3N2CWF1_9ACTN</name>
<dbReference type="Proteomes" id="UP000281738">
    <property type="component" value="Unassembled WGS sequence"/>
</dbReference>
<proteinExistence type="predicted"/>